<comment type="caution">
    <text evidence="2">The sequence shown here is derived from an EMBL/GenBank/DDBJ whole genome shotgun (WGS) entry which is preliminary data.</text>
</comment>
<feature type="signal peptide" evidence="1">
    <location>
        <begin position="1"/>
        <end position="20"/>
    </location>
</feature>
<evidence type="ECO:0000256" key="1">
    <source>
        <dbReference type="SAM" id="SignalP"/>
    </source>
</evidence>
<gene>
    <name evidence="2" type="ORF">BHV76_03585</name>
</gene>
<evidence type="ECO:0008006" key="4">
    <source>
        <dbReference type="Google" id="ProtNLM"/>
    </source>
</evidence>
<organism evidence="2 3">
    <name type="scientific">Phocaeicola plebeius</name>
    <dbReference type="NCBI Taxonomy" id="310297"/>
    <lineage>
        <taxon>Bacteria</taxon>
        <taxon>Pseudomonadati</taxon>
        <taxon>Bacteroidota</taxon>
        <taxon>Bacteroidia</taxon>
        <taxon>Bacteroidales</taxon>
        <taxon>Bacteroidaceae</taxon>
        <taxon>Phocaeicola</taxon>
    </lineage>
</organism>
<dbReference type="AlphaFoldDB" id="A0A854C2S9"/>
<protein>
    <recommendedName>
        <fullName evidence="4">DUF4468 domain-containing protein</fullName>
    </recommendedName>
</protein>
<name>A0A854C2S9_9BACT</name>
<feature type="chain" id="PRO_5032424395" description="DUF4468 domain-containing protein" evidence="1">
    <location>
        <begin position="21"/>
        <end position="249"/>
    </location>
</feature>
<dbReference type="EMBL" id="MNQR01000012">
    <property type="protein sequence ID" value="OKZ11571.1"/>
    <property type="molecule type" value="Genomic_DNA"/>
</dbReference>
<sequence>MIRFLLLCLVIILQAANLHSQEIEHISINDSSIVVWTKHLPIDEHRITKVDLDEMSRNLPYYNYSISLASYCKKNTNPIFFFKVLFSNSYYNVLKTIDRSIELKTVSGNKIKLPYLQANATIIKPNYKEFKTYQKTFSGSAKIGTERFNYEIKVNDPNSEETTVRRVQPYMMSVLYPLSEEQINMIKTGIKEIKVMNSKISSNGLNLILGDGYTNTKQVFKNDIIGDYIRSAYEIIEEELIKNNFKDKN</sequence>
<reference evidence="2 3" key="1">
    <citation type="journal article" date="2016" name="Nat. Biotechnol.">
        <title>Measurement of bacterial replication rates in microbial communities.</title>
        <authorList>
            <person name="Brown C.T."/>
            <person name="Olm M.R."/>
            <person name="Thomas B.C."/>
            <person name="Banfield J.F."/>
        </authorList>
    </citation>
    <scope>NUCLEOTIDE SEQUENCE [LARGE SCALE GENOMIC DNA]</scope>
    <source>
        <strain evidence="2">45_130</strain>
    </source>
</reference>
<keyword evidence="1" id="KW-0732">Signal</keyword>
<evidence type="ECO:0000313" key="2">
    <source>
        <dbReference type="EMBL" id="OKZ11571.1"/>
    </source>
</evidence>
<accession>A0A854C2S9</accession>
<proteinExistence type="predicted"/>
<evidence type="ECO:0000313" key="3">
    <source>
        <dbReference type="Proteomes" id="UP000186685"/>
    </source>
</evidence>
<dbReference type="Proteomes" id="UP000186685">
    <property type="component" value="Unassembled WGS sequence"/>
</dbReference>